<dbReference type="EMBL" id="VIEB01000624">
    <property type="protein sequence ID" value="TQD84686.1"/>
    <property type="molecule type" value="Genomic_DNA"/>
</dbReference>
<organism evidence="1 2">
    <name type="scientific">Malus baccata</name>
    <name type="common">Siberian crab apple</name>
    <name type="synonym">Pyrus baccata</name>
    <dbReference type="NCBI Taxonomy" id="106549"/>
    <lineage>
        <taxon>Eukaryota</taxon>
        <taxon>Viridiplantae</taxon>
        <taxon>Streptophyta</taxon>
        <taxon>Embryophyta</taxon>
        <taxon>Tracheophyta</taxon>
        <taxon>Spermatophyta</taxon>
        <taxon>Magnoliopsida</taxon>
        <taxon>eudicotyledons</taxon>
        <taxon>Gunneridae</taxon>
        <taxon>Pentapetalae</taxon>
        <taxon>rosids</taxon>
        <taxon>fabids</taxon>
        <taxon>Rosales</taxon>
        <taxon>Rosaceae</taxon>
        <taxon>Amygdaloideae</taxon>
        <taxon>Maleae</taxon>
        <taxon>Malus</taxon>
    </lineage>
</organism>
<dbReference type="Proteomes" id="UP000315295">
    <property type="component" value="Unassembled WGS sequence"/>
</dbReference>
<evidence type="ECO:0000313" key="1">
    <source>
        <dbReference type="EMBL" id="TQD84686.1"/>
    </source>
</evidence>
<comment type="caution">
    <text evidence="1">The sequence shown here is derived from an EMBL/GenBank/DDBJ whole genome shotgun (WGS) entry which is preliminary data.</text>
</comment>
<reference evidence="1 2" key="1">
    <citation type="journal article" date="2019" name="G3 (Bethesda)">
        <title>Sequencing of a Wild Apple (Malus baccata) Genome Unravels the Differences Between Cultivated and Wild Apple Species Regarding Disease Resistance and Cold Tolerance.</title>
        <authorList>
            <person name="Chen X."/>
        </authorList>
    </citation>
    <scope>NUCLEOTIDE SEQUENCE [LARGE SCALE GENOMIC DNA]</scope>
    <source>
        <strain evidence="2">cv. Shandingzi</strain>
        <tissue evidence="1">Leaves</tissue>
    </source>
</reference>
<dbReference type="AlphaFoldDB" id="A0A540LDY3"/>
<sequence length="82" mass="8826">MVKMLLQRDFTSASSLVSYMFSFLSLSFSSIISDDALIGNELEDITCSSPEFDGEIIGFAVGTAQTDATWGGGGLIFRRCIS</sequence>
<keyword evidence="2" id="KW-1185">Reference proteome</keyword>
<protein>
    <submittedName>
        <fullName evidence="1">Uncharacterized protein</fullName>
    </submittedName>
</protein>
<proteinExistence type="predicted"/>
<name>A0A540LDY3_MALBA</name>
<gene>
    <name evidence="1" type="ORF">C1H46_029774</name>
</gene>
<evidence type="ECO:0000313" key="2">
    <source>
        <dbReference type="Proteomes" id="UP000315295"/>
    </source>
</evidence>
<accession>A0A540LDY3</accession>